<dbReference type="InParanoid" id="A0A7J8FRQ5"/>
<organism evidence="2 3">
    <name type="scientific">Molossus molossus</name>
    <name type="common">Pallas' mastiff bat</name>
    <name type="synonym">Vespertilio molossus</name>
    <dbReference type="NCBI Taxonomy" id="27622"/>
    <lineage>
        <taxon>Eukaryota</taxon>
        <taxon>Metazoa</taxon>
        <taxon>Chordata</taxon>
        <taxon>Craniata</taxon>
        <taxon>Vertebrata</taxon>
        <taxon>Euteleostomi</taxon>
        <taxon>Mammalia</taxon>
        <taxon>Eutheria</taxon>
        <taxon>Laurasiatheria</taxon>
        <taxon>Chiroptera</taxon>
        <taxon>Yangochiroptera</taxon>
        <taxon>Molossidae</taxon>
        <taxon>Molossus</taxon>
    </lineage>
</organism>
<gene>
    <name evidence="2" type="ORF">HJG59_008318</name>
</gene>
<reference evidence="2 3" key="1">
    <citation type="journal article" date="2020" name="Nature">
        <title>Six reference-quality genomes reveal evolution of bat adaptations.</title>
        <authorList>
            <person name="Jebb D."/>
            <person name="Huang Z."/>
            <person name="Pippel M."/>
            <person name="Hughes G.M."/>
            <person name="Lavrichenko K."/>
            <person name="Devanna P."/>
            <person name="Winkler S."/>
            <person name="Jermiin L.S."/>
            <person name="Skirmuntt E.C."/>
            <person name="Katzourakis A."/>
            <person name="Burkitt-Gray L."/>
            <person name="Ray D.A."/>
            <person name="Sullivan K.A.M."/>
            <person name="Roscito J.G."/>
            <person name="Kirilenko B.M."/>
            <person name="Davalos L.M."/>
            <person name="Corthals A.P."/>
            <person name="Power M.L."/>
            <person name="Jones G."/>
            <person name="Ransome R.D."/>
            <person name="Dechmann D.K.N."/>
            <person name="Locatelli A.G."/>
            <person name="Puechmaille S.J."/>
            <person name="Fedrigo O."/>
            <person name="Jarvis E.D."/>
            <person name="Hiller M."/>
            <person name="Vernes S.C."/>
            <person name="Myers E.W."/>
            <person name="Teeling E.C."/>
        </authorList>
    </citation>
    <scope>NUCLEOTIDE SEQUENCE [LARGE SCALE GENOMIC DNA]</scope>
    <source>
        <strain evidence="2">MMolMol1</strain>
        <tissue evidence="2">Muscle</tissue>
    </source>
</reference>
<protein>
    <submittedName>
        <fullName evidence="2">Uncharacterized protein</fullName>
    </submittedName>
</protein>
<keyword evidence="3" id="KW-1185">Reference proteome</keyword>
<comment type="caution">
    <text evidence="2">The sequence shown here is derived from an EMBL/GenBank/DDBJ whole genome shotgun (WGS) entry which is preliminary data.</text>
</comment>
<sequence length="146" mass="15856">MGQGALLHGKTCRSFPPLIRTRVLPFFTQGVSSNFCGRFSSKARSLRSSSVWDLAKSSLQKLALKSSLLKNALSSKYLFLVKGSFLSSLTVRGPVTGFHPKDMMQQRPQMGLPSPTLSSSKKRHNITCPSSQISDEALSSSMNGSC</sequence>
<evidence type="ECO:0000256" key="1">
    <source>
        <dbReference type="SAM" id="MobiDB-lite"/>
    </source>
</evidence>
<proteinExistence type="predicted"/>
<evidence type="ECO:0000313" key="2">
    <source>
        <dbReference type="EMBL" id="KAF6450424.1"/>
    </source>
</evidence>
<accession>A0A7J8FRQ5</accession>
<evidence type="ECO:0000313" key="3">
    <source>
        <dbReference type="Proteomes" id="UP000550707"/>
    </source>
</evidence>
<dbReference type="Proteomes" id="UP000550707">
    <property type="component" value="Unassembled WGS sequence"/>
</dbReference>
<dbReference type="EMBL" id="JACASF010000011">
    <property type="protein sequence ID" value="KAF6450424.1"/>
    <property type="molecule type" value="Genomic_DNA"/>
</dbReference>
<dbReference type="AlphaFoldDB" id="A0A7J8FRQ5"/>
<name>A0A7J8FRQ5_MOLMO</name>
<feature type="region of interest" description="Disordered" evidence="1">
    <location>
        <begin position="97"/>
        <end position="127"/>
    </location>
</feature>